<dbReference type="InterPro" id="IPR045874">
    <property type="entry name" value="LRK10/LRL21-25-like"/>
</dbReference>
<comment type="caution">
    <text evidence="9">The sequence shown here is derived from an EMBL/GenBank/DDBJ whole genome shotgun (WGS) entry which is preliminary data.</text>
</comment>
<dbReference type="PROSITE" id="PS50011">
    <property type="entry name" value="PROTEIN_KINASE_DOM"/>
    <property type="match status" value="1"/>
</dbReference>
<evidence type="ECO:0000256" key="6">
    <source>
        <dbReference type="ARBA" id="ARBA00023136"/>
    </source>
</evidence>
<name>A0AAP0MMA4_9ROSI</name>
<dbReference type="GO" id="GO:0016020">
    <property type="term" value="C:membrane"/>
    <property type="evidence" value="ECO:0007669"/>
    <property type="project" value="UniProtKB-SubCell"/>
</dbReference>
<dbReference type="GO" id="GO:0004674">
    <property type="term" value="F:protein serine/threonine kinase activity"/>
    <property type="evidence" value="ECO:0007669"/>
    <property type="project" value="UniProtKB-KW"/>
</dbReference>
<dbReference type="SUPFAM" id="SSF56112">
    <property type="entry name" value="Protein kinase-like (PK-like)"/>
    <property type="match status" value="1"/>
</dbReference>
<dbReference type="AlphaFoldDB" id="A0AAP0MMA4"/>
<dbReference type="Pfam" id="PF07714">
    <property type="entry name" value="PK_Tyr_Ser-Thr"/>
    <property type="match status" value="1"/>
</dbReference>
<keyword evidence="3" id="KW-0812">Transmembrane</keyword>
<dbReference type="Gene3D" id="1.10.510.10">
    <property type="entry name" value="Transferase(Phosphotransferase) domain 1"/>
    <property type="match status" value="1"/>
</dbReference>
<keyword evidence="4" id="KW-0732">Signal</keyword>
<dbReference type="GO" id="GO:0005524">
    <property type="term" value="F:ATP binding"/>
    <property type="evidence" value="ECO:0007669"/>
    <property type="project" value="InterPro"/>
</dbReference>
<gene>
    <name evidence="9" type="ORF">WN944_002776</name>
</gene>
<dbReference type="EMBL" id="JBCGBO010000004">
    <property type="protein sequence ID" value="KAK9210406.1"/>
    <property type="molecule type" value="Genomic_DNA"/>
</dbReference>
<evidence type="ECO:0000256" key="3">
    <source>
        <dbReference type="ARBA" id="ARBA00022692"/>
    </source>
</evidence>
<keyword evidence="2" id="KW-0808">Transferase</keyword>
<dbReference type="InterPro" id="IPR001245">
    <property type="entry name" value="Ser-Thr/Tyr_kinase_cat_dom"/>
</dbReference>
<evidence type="ECO:0000256" key="2">
    <source>
        <dbReference type="ARBA" id="ARBA00022527"/>
    </source>
</evidence>
<evidence type="ECO:0000256" key="7">
    <source>
        <dbReference type="ARBA" id="ARBA00023180"/>
    </source>
</evidence>
<dbReference type="Proteomes" id="UP001428341">
    <property type="component" value="Unassembled WGS sequence"/>
</dbReference>
<dbReference type="PANTHER" id="PTHR27009">
    <property type="entry name" value="RUST RESISTANCE KINASE LR10-RELATED"/>
    <property type="match status" value="1"/>
</dbReference>
<accession>A0AAP0MMA4</accession>
<evidence type="ECO:0000256" key="1">
    <source>
        <dbReference type="ARBA" id="ARBA00004479"/>
    </source>
</evidence>
<organism evidence="9 10">
    <name type="scientific">Citrus x changshan-huyou</name>
    <dbReference type="NCBI Taxonomy" id="2935761"/>
    <lineage>
        <taxon>Eukaryota</taxon>
        <taxon>Viridiplantae</taxon>
        <taxon>Streptophyta</taxon>
        <taxon>Embryophyta</taxon>
        <taxon>Tracheophyta</taxon>
        <taxon>Spermatophyta</taxon>
        <taxon>Magnoliopsida</taxon>
        <taxon>eudicotyledons</taxon>
        <taxon>Gunneridae</taxon>
        <taxon>Pentapetalae</taxon>
        <taxon>rosids</taxon>
        <taxon>malvids</taxon>
        <taxon>Sapindales</taxon>
        <taxon>Rutaceae</taxon>
        <taxon>Aurantioideae</taxon>
        <taxon>Citrus</taxon>
    </lineage>
</organism>
<keyword evidence="10" id="KW-1185">Reference proteome</keyword>
<dbReference type="InterPro" id="IPR011009">
    <property type="entry name" value="Kinase-like_dom_sf"/>
</dbReference>
<comment type="subcellular location">
    <subcellularLocation>
        <location evidence="1">Membrane</location>
        <topology evidence="1">Single-pass type I membrane protein</topology>
    </subcellularLocation>
</comment>
<keyword evidence="2" id="KW-0418">Kinase</keyword>
<evidence type="ECO:0000256" key="5">
    <source>
        <dbReference type="ARBA" id="ARBA00022989"/>
    </source>
</evidence>
<evidence type="ECO:0000256" key="4">
    <source>
        <dbReference type="ARBA" id="ARBA00022729"/>
    </source>
</evidence>
<keyword evidence="2" id="KW-0723">Serine/threonine-protein kinase</keyword>
<protein>
    <recommendedName>
        <fullName evidence="8">Protein kinase domain-containing protein</fullName>
    </recommendedName>
</protein>
<evidence type="ECO:0000313" key="9">
    <source>
        <dbReference type="EMBL" id="KAK9210406.1"/>
    </source>
</evidence>
<keyword evidence="5" id="KW-1133">Transmembrane helix</keyword>
<keyword evidence="6" id="KW-0472">Membrane</keyword>
<sequence length="275" mass="31885">MEKPRNRGSTRFITRTIDKSLDAMEMDKPISCEGFTWILGSENRRTVHARSEYNRNFKLVKLNRFCFKRNLRAMIYEFMANGFLDSYLLCKKKILGFGQLREIEVGTAKGIAYLHEECQQKIVHCDIKPESILLDENLFPKVADFGLAKLYNREHTHITSTGRRRTPGCEAPELWMPYSVTQKCDVFSFGMLLFEVVGRRRNLEKEISEGQEWFPKWGREEDKPEIRPLTSVVVNVGRWNRNSCSFIFPFKHLLIGSSGTHDLQAASATWIGSTF</sequence>
<evidence type="ECO:0000313" key="10">
    <source>
        <dbReference type="Proteomes" id="UP001428341"/>
    </source>
</evidence>
<evidence type="ECO:0000259" key="8">
    <source>
        <dbReference type="PROSITE" id="PS50011"/>
    </source>
</evidence>
<keyword evidence="7" id="KW-0325">Glycoprotein</keyword>
<proteinExistence type="predicted"/>
<feature type="domain" description="Protein kinase" evidence="8">
    <location>
        <begin position="1"/>
        <end position="275"/>
    </location>
</feature>
<dbReference type="InterPro" id="IPR000719">
    <property type="entry name" value="Prot_kinase_dom"/>
</dbReference>
<reference evidence="9 10" key="1">
    <citation type="submission" date="2024-05" db="EMBL/GenBank/DDBJ databases">
        <title>Haplotype-resolved chromosome-level genome assembly of Huyou (Citrus changshanensis).</title>
        <authorList>
            <person name="Miao C."/>
            <person name="Chen W."/>
            <person name="Wu Y."/>
            <person name="Wang L."/>
            <person name="Zhao S."/>
            <person name="Grierson D."/>
            <person name="Xu C."/>
            <person name="Chen K."/>
        </authorList>
    </citation>
    <scope>NUCLEOTIDE SEQUENCE [LARGE SCALE GENOMIC DNA]</scope>
    <source>
        <strain evidence="9">01-14</strain>
        <tissue evidence="9">Leaf</tissue>
    </source>
</reference>